<dbReference type="InterPro" id="IPR029068">
    <property type="entry name" value="Glyas_Bleomycin-R_OHBP_Dase"/>
</dbReference>
<feature type="domain" description="Glyoxalase/fosfomycin resistance/dioxygenase" evidence="1">
    <location>
        <begin position="10"/>
        <end position="129"/>
    </location>
</feature>
<name>A0A934PUM5_9SPHI</name>
<dbReference type="Gene3D" id="3.10.180.10">
    <property type="entry name" value="2,3-Dihydroxybiphenyl 1,2-Dioxygenase, domain 1"/>
    <property type="match status" value="1"/>
</dbReference>
<dbReference type="Proteomes" id="UP000613193">
    <property type="component" value="Unassembled WGS sequence"/>
</dbReference>
<dbReference type="PANTHER" id="PTHR33990:SF1">
    <property type="entry name" value="PROTEIN YJDN"/>
    <property type="match status" value="1"/>
</dbReference>
<comment type="caution">
    <text evidence="2">The sequence shown here is derived from an EMBL/GenBank/DDBJ whole genome shotgun (WGS) entry which is preliminary data.</text>
</comment>
<proteinExistence type="predicted"/>
<dbReference type="InterPro" id="IPR028973">
    <property type="entry name" value="PhnB-like"/>
</dbReference>
<evidence type="ECO:0000259" key="1">
    <source>
        <dbReference type="Pfam" id="PF00903"/>
    </source>
</evidence>
<protein>
    <submittedName>
        <fullName evidence="2">VOC family protein</fullName>
    </submittedName>
</protein>
<dbReference type="PANTHER" id="PTHR33990">
    <property type="entry name" value="PROTEIN YJDN-RELATED"/>
    <property type="match status" value="1"/>
</dbReference>
<keyword evidence="3" id="KW-1185">Reference proteome</keyword>
<sequence>MPKITAYIHFANGNCREAMAFYRDCLGGQLKLQVVKDSPMADMFPPHLKDNILHASLENAELTLLGSEMPSLEPEVKGHSISLMLICDSISELHEQFNKLSAGGKTFHPIEQFYAGTMGSFIDKFGIMWGAFTNEK</sequence>
<evidence type="ECO:0000313" key="3">
    <source>
        <dbReference type="Proteomes" id="UP000613193"/>
    </source>
</evidence>
<dbReference type="EMBL" id="JAEHFW010000002">
    <property type="protein sequence ID" value="MBK0379902.1"/>
    <property type="molecule type" value="Genomic_DNA"/>
</dbReference>
<accession>A0A934PUM5</accession>
<organism evidence="2 3">
    <name type="scientific">Mucilaginibacter segetis</name>
    <dbReference type="NCBI Taxonomy" id="2793071"/>
    <lineage>
        <taxon>Bacteria</taxon>
        <taxon>Pseudomonadati</taxon>
        <taxon>Bacteroidota</taxon>
        <taxon>Sphingobacteriia</taxon>
        <taxon>Sphingobacteriales</taxon>
        <taxon>Sphingobacteriaceae</taxon>
        <taxon>Mucilaginibacter</taxon>
    </lineage>
</organism>
<reference evidence="2" key="1">
    <citation type="submission" date="2020-12" db="EMBL/GenBank/DDBJ databases">
        <title>Bacterial novel species Mucilaginibacter sp. SD-g isolated from soil.</title>
        <authorList>
            <person name="Jung H.-Y."/>
        </authorList>
    </citation>
    <scope>NUCLEOTIDE SEQUENCE</scope>
    <source>
        <strain evidence="2">SD-g</strain>
    </source>
</reference>
<dbReference type="InterPro" id="IPR004360">
    <property type="entry name" value="Glyas_Fos-R_dOase_dom"/>
</dbReference>
<dbReference type="CDD" id="cd06588">
    <property type="entry name" value="PhnB_like"/>
    <property type="match status" value="1"/>
</dbReference>
<dbReference type="Pfam" id="PF00903">
    <property type="entry name" value="Glyoxalase"/>
    <property type="match status" value="1"/>
</dbReference>
<evidence type="ECO:0000313" key="2">
    <source>
        <dbReference type="EMBL" id="MBK0379902.1"/>
    </source>
</evidence>
<dbReference type="SUPFAM" id="SSF54593">
    <property type="entry name" value="Glyoxalase/Bleomycin resistance protein/Dihydroxybiphenyl dioxygenase"/>
    <property type="match status" value="1"/>
</dbReference>
<dbReference type="AlphaFoldDB" id="A0A934PUM5"/>
<gene>
    <name evidence="2" type="ORF">I5M19_11315</name>
</gene>
<dbReference type="RefSeq" id="WP_200066443.1">
    <property type="nucleotide sequence ID" value="NZ_JAEHFW010000002.1"/>
</dbReference>